<dbReference type="EMBL" id="RJJQ01000003">
    <property type="protein sequence ID" value="RNI24453.1"/>
    <property type="molecule type" value="Genomic_DNA"/>
</dbReference>
<protein>
    <submittedName>
        <fullName evidence="1">Uncharacterized protein</fullName>
    </submittedName>
</protein>
<organism evidence="1 2">
    <name type="scientific">Flexivirga caeni</name>
    <dbReference type="NCBI Taxonomy" id="2294115"/>
    <lineage>
        <taxon>Bacteria</taxon>
        <taxon>Bacillati</taxon>
        <taxon>Actinomycetota</taxon>
        <taxon>Actinomycetes</taxon>
        <taxon>Micrococcales</taxon>
        <taxon>Dermacoccaceae</taxon>
        <taxon>Flexivirga</taxon>
    </lineage>
</organism>
<proteinExistence type="predicted"/>
<name>A0A3M9MHY5_9MICO</name>
<dbReference type="Proteomes" id="UP000271678">
    <property type="component" value="Unassembled WGS sequence"/>
</dbReference>
<evidence type="ECO:0000313" key="1">
    <source>
        <dbReference type="EMBL" id="RNI24453.1"/>
    </source>
</evidence>
<sequence>MDPRVLTAARAGVDEGLNRSVGEAISALALAGLARQSSTGAVDHGLALLPSRSGRAITDEMVAEALLDD</sequence>
<evidence type="ECO:0000313" key="2">
    <source>
        <dbReference type="Proteomes" id="UP000271678"/>
    </source>
</evidence>
<dbReference type="OrthoDB" id="4560449at2"/>
<dbReference type="AlphaFoldDB" id="A0A3M9MHY5"/>
<accession>A0A3M9MHY5</accession>
<keyword evidence="2" id="KW-1185">Reference proteome</keyword>
<comment type="caution">
    <text evidence="1">The sequence shown here is derived from an EMBL/GenBank/DDBJ whole genome shotgun (WGS) entry which is preliminary data.</text>
</comment>
<reference evidence="1 2" key="1">
    <citation type="submission" date="2018-11" db="EMBL/GenBank/DDBJ databases">
        <title>Draft genome of Simplicispira Flexivirga sp. BO-16.</title>
        <authorList>
            <person name="Im W.T."/>
        </authorList>
    </citation>
    <scope>NUCLEOTIDE SEQUENCE [LARGE SCALE GENOMIC DNA]</scope>
    <source>
        <strain evidence="1 2">BO-16</strain>
    </source>
</reference>
<gene>
    <name evidence="1" type="ORF">EFY87_04635</name>
</gene>